<keyword evidence="5 7" id="KW-0460">Magnesium</keyword>
<feature type="domain" description="Alpha-D-phosphohexomutase alpha/beta/alpha" evidence="10">
    <location>
        <begin position="211"/>
        <end position="314"/>
    </location>
</feature>
<dbReference type="InterPro" id="IPR016066">
    <property type="entry name" value="A-D-PHexomutase_CS"/>
</dbReference>
<keyword evidence="6" id="KW-0413">Isomerase</keyword>
<dbReference type="GO" id="GO:0000287">
    <property type="term" value="F:magnesium ion binding"/>
    <property type="evidence" value="ECO:0007669"/>
    <property type="project" value="InterPro"/>
</dbReference>
<dbReference type="Pfam" id="PF02880">
    <property type="entry name" value="PGM_PMM_III"/>
    <property type="match status" value="1"/>
</dbReference>
<dbReference type="Pfam" id="PF02878">
    <property type="entry name" value="PGM_PMM_I"/>
    <property type="match status" value="1"/>
</dbReference>
<organism evidence="12">
    <name type="scientific">Veillonella atypica</name>
    <dbReference type="NCBI Taxonomy" id="39777"/>
    <lineage>
        <taxon>Bacteria</taxon>
        <taxon>Bacillati</taxon>
        <taxon>Bacillota</taxon>
        <taxon>Negativicutes</taxon>
        <taxon>Veillonellales</taxon>
        <taxon>Veillonellaceae</taxon>
        <taxon>Veillonella</taxon>
    </lineage>
</organism>
<dbReference type="InterPro" id="IPR005846">
    <property type="entry name" value="A-D-PHexomutase_a/b/a-III"/>
</dbReference>
<dbReference type="Pfam" id="PF02879">
    <property type="entry name" value="PGM_PMM_II"/>
    <property type="match status" value="1"/>
</dbReference>
<evidence type="ECO:0000256" key="2">
    <source>
        <dbReference type="ARBA" id="ARBA00010231"/>
    </source>
</evidence>
<evidence type="ECO:0000256" key="3">
    <source>
        <dbReference type="ARBA" id="ARBA00022553"/>
    </source>
</evidence>
<name>A0A133S7H2_9FIRM</name>
<comment type="similarity">
    <text evidence="2 7">Belongs to the phosphohexose mutase family.</text>
</comment>
<dbReference type="Gene3D" id="3.30.310.50">
    <property type="entry name" value="Alpha-D-phosphohexomutase, C-terminal domain"/>
    <property type="match status" value="1"/>
</dbReference>
<reference evidence="12 13" key="1">
    <citation type="submission" date="2016-01" db="EMBL/GenBank/DDBJ databases">
        <authorList>
            <person name="Oliw E.H."/>
        </authorList>
    </citation>
    <scope>NUCLEOTIDE SEQUENCE [LARGE SCALE GENOMIC DNA]</scope>
    <source>
        <strain evidence="12 13">CMW7756B</strain>
    </source>
</reference>
<evidence type="ECO:0000256" key="7">
    <source>
        <dbReference type="RuleBase" id="RU004326"/>
    </source>
</evidence>
<dbReference type="SUPFAM" id="SSF53738">
    <property type="entry name" value="Phosphoglucomutase, first 3 domains"/>
    <property type="match status" value="3"/>
</dbReference>
<dbReference type="GO" id="GO:0004614">
    <property type="term" value="F:phosphoglucomutase activity"/>
    <property type="evidence" value="ECO:0007669"/>
    <property type="project" value="InterPro"/>
</dbReference>
<sequence>MAHALAGKPVQEQDIIDVQTIVDAYFDNVPDMTNPTQLVSFGTSGHRGTSVDGTFTDLHVAAITQAICDGRKQFGATGPIFVGQDTHALSQPALVTVLEVLAGNGVTAMVDCDMAFVPTPSVSRAIIRYNEEHDDKADGIIITPSHNPPDNGGIKYNTIIGGPADTVVTKWIEMRANEYLTAYCESEDFKRISIDNIEPTAQVPYDYKGLYVEELGDVINMEAIKAAGPKVLVDTLGGSGASYWNAIKERYGLDLTIIHDDYDPTFSFMTYDHDGKVRMDCSSTYVMASVINRIGDFDLAVGNDPDYDRYGIVVSSGLISANIFLTLAASYLFTTRGWKNKGVGKTVVCTTMIDKWAADAETPVFEVPVGFKYFSQLLFDGAIGIGGEESAGASFLKKDGTVWTTDKDGMIMALLSMEIMAVMGQSALKMTDEFVEEFGNPSFGRIDAPCKKEQKQILKQMSAELITATTVDGDPITNIRTTSLYNDMPIDGVRVETDKGWFVARPSGTEDLYKIYGESYKGDLGLVALLTAGEEIVNAALNGTIETE</sequence>
<evidence type="ECO:0000259" key="9">
    <source>
        <dbReference type="Pfam" id="PF02878"/>
    </source>
</evidence>
<dbReference type="EMBL" id="LRQT01000002">
    <property type="protein sequence ID" value="KXA65603.1"/>
    <property type="molecule type" value="Genomic_DNA"/>
</dbReference>
<dbReference type="InterPro" id="IPR005843">
    <property type="entry name" value="A-D-PHexomutase_C"/>
</dbReference>
<dbReference type="PATRIC" id="fig|39777.7.peg.85"/>
<dbReference type="SUPFAM" id="SSF55957">
    <property type="entry name" value="Phosphoglucomutase, C-terminal domain"/>
    <property type="match status" value="1"/>
</dbReference>
<dbReference type="Gene3D" id="3.40.120.10">
    <property type="entry name" value="Alpha-D-Glucose-1,6-Bisphosphate, subunit A, domain 3"/>
    <property type="match status" value="3"/>
</dbReference>
<evidence type="ECO:0000259" key="11">
    <source>
        <dbReference type="Pfam" id="PF02880"/>
    </source>
</evidence>
<dbReference type="GO" id="GO:0005829">
    <property type="term" value="C:cytosol"/>
    <property type="evidence" value="ECO:0007669"/>
    <property type="project" value="TreeGrafter"/>
</dbReference>
<dbReference type="STRING" id="39777.B7L28_07890"/>
<evidence type="ECO:0000259" key="8">
    <source>
        <dbReference type="Pfam" id="PF00408"/>
    </source>
</evidence>
<dbReference type="GO" id="GO:0005975">
    <property type="term" value="P:carbohydrate metabolic process"/>
    <property type="evidence" value="ECO:0007669"/>
    <property type="project" value="InterPro"/>
</dbReference>
<dbReference type="RefSeq" id="WP_005377135.1">
    <property type="nucleotide sequence ID" value="NZ_KQ958050.1"/>
</dbReference>
<feature type="domain" description="Alpha-D-phosphohexomutase C-terminal" evidence="8">
    <location>
        <begin position="485"/>
        <end position="520"/>
    </location>
</feature>
<keyword evidence="4 7" id="KW-0479">Metal-binding</keyword>
<dbReference type="PANTHER" id="PTHR22573">
    <property type="entry name" value="PHOSPHOHEXOMUTASE FAMILY MEMBER"/>
    <property type="match status" value="1"/>
</dbReference>
<evidence type="ECO:0000256" key="6">
    <source>
        <dbReference type="ARBA" id="ARBA00023235"/>
    </source>
</evidence>
<dbReference type="PROSITE" id="PS00710">
    <property type="entry name" value="PGM_PMM"/>
    <property type="match status" value="1"/>
</dbReference>
<dbReference type="PANTHER" id="PTHR22573:SF57">
    <property type="entry name" value="PHOSPHOGLUCOMUTASE"/>
    <property type="match status" value="1"/>
</dbReference>
<comment type="caution">
    <text evidence="12">The sequence shown here is derived from an EMBL/GenBank/DDBJ whole genome shotgun (WGS) entry which is preliminary data.</text>
</comment>
<dbReference type="InterPro" id="IPR005844">
    <property type="entry name" value="A-D-PHexomutase_a/b/a-I"/>
</dbReference>
<dbReference type="InterPro" id="IPR016055">
    <property type="entry name" value="A-D-PHexomutase_a/b/a-I/II/III"/>
</dbReference>
<dbReference type="InterPro" id="IPR036900">
    <property type="entry name" value="A-D-PHexomutase_C_sf"/>
</dbReference>
<proteinExistence type="inferred from homology"/>
<feature type="domain" description="Alpha-D-phosphohexomutase alpha/beta/alpha" evidence="11">
    <location>
        <begin position="322"/>
        <end position="437"/>
    </location>
</feature>
<dbReference type="Proteomes" id="UP000070226">
    <property type="component" value="Unassembled WGS sequence"/>
</dbReference>
<comment type="cofactor">
    <cofactor evidence="1">
        <name>Mg(2+)</name>
        <dbReference type="ChEBI" id="CHEBI:18420"/>
    </cofactor>
</comment>
<gene>
    <name evidence="12" type="ORF">HMPREF3233_00085</name>
</gene>
<evidence type="ECO:0000256" key="4">
    <source>
        <dbReference type="ARBA" id="ARBA00022723"/>
    </source>
</evidence>
<accession>A0A133S7H2</accession>
<evidence type="ECO:0000313" key="12">
    <source>
        <dbReference type="EMBL" id="KXA65603.1"/>
    </source>
</evidence>
<evidence type="ECO:0000313" key="13">
    <source>
        <dbReference type="Proteomes" id="UP000070226"/>
    </source>
</evidence>
<dbReference type="Pfam" id="PF00408">
    <property type="entry name" value="PGM_PMM_IV"/>
    <property type="match status" value="1"/>
</dbReference>
<feature type="domain" description="Alpha-D-phosphohexomutase alpha/beta/alpha" evidence="9">
    <location>
        <begin position="40"/>
        <end position="178"/>
    </location>
</feature>
<evidence type="ECO:0000256" key="5">
    <source>
        <dbReference type="ARBA" id="ARBA00022842"/>
    </source>
</evidence>
<evidence type="ECO:0000259" key="10">
    <source>
        <dbReference type="Pfam" id="PF02879"/>
    </source>
</evidence>
<dbReference type="InterPro" id="IPR045244">
    <property type="entry name" value="PGM"/>
</dbReference>
<dbReference type="AlphaFoldDB" id="A0A133S7H2"/>
<dbReference type="InterPro" id="IPR005845">
    <property type="entry name" value="A-D-PHexomutase_a/b/a-II"/>
</dbReference>
<protein>
    <submittedName>
        <fullName evidence="12">Phosphoglucomutase</fullName>
    </submittedName>
</protein>
<evidence type="ECO:0000256" key="1">
    <source>
        <dbReference type="ARBA" id="ARBA00001946"/>
    </source>
</evidence>
<keyword evidence="3" id="KW-0597">Phosphoprotein</keyword>